<evidence type="ECO:0000313" key="2">
    <source>
        <dbReference type="Proteomes" id="UP001056778"/>
    </source>
</evidence>
<sequence>MGTTKKNFDAKKFVENLREHGSKVRCDDTQDFFRKMELPIFYDEEKFKRYDLYGYRNSLFYHFCIKITVVCSFSRLWKSLVKVRNYHSITSKMCARKGIGQITQFQMTVAQFGFMGYILSRPKIVGIHKVADQDLEGFVHFWRVIGHLLGIEERYQYIGVPIHIIYLTCFRFNICRDSLAETKEICDEFIQEIFRPTVLKWDPVFLNMTEALTEGLWCMMPVLNKNVCLQYVYQMVRNEDVDKPVYSEVVKLNNFEILIYYFVKFMMYSLKFDVIRVFQNYNIHFILYCIEKFPFLAYYKFKKNEFLCFSTIF</sequence>
<name>A0ACB9TK64_HOLOL</name>
<keyword evidence="2" id="KW-1185">Reference proteome</keyword>
<reference evidence="1" key="1">
    <citation type="submission" date="2022-04" db="EMBL/GenBank/DDBJ databases">
        <title>Chromosome-scale genome assembly of Holotrichia oblita Faldermann.</title>
        <authorList>
            <person name="Rongchong L."/>
        </authorList>
    </citation>
    <scope>NUCLEOTIDE SEQUENCE</scope>
    <source>
        <strain evidence="1">81SQS9</strain>
    </source>
</reference>
<evidence type="ECO:0000313" key="1">
    <source>
        <dbReference type="EMBL" id="KAI4467273.1"/>
    </source>
</evidence>
<dbReference type="Proteomes" id="UP001056778">
    <property type="component" value="Chromosome 2"/>
</dbReference>
<protein>
    <submittedName>
        <fullName evidence="1">ER-bound oxygenase</fullName>
    </submittedName>
</protein>
<dbReference type="EMBL" id="CM043016">
    <property type="protein sequence ID" value="KAI4467273.1"/>
    <property type="molecule type" value="Genomic_DNA"/>
</dbReference>
<gene>
    <name evidence="1" type="ORF">MML48_2g00016531</name>
</gene>
<accession>A0ACB9TK64</accession>
<comment type="caution">
    <text evidence="1">The sequence shown here is derived from an EMBL/GenBank/DDBJ whole genome shotgun (WGS) entry which is preliminary data.</text>
</comment>
<organism evidence="1 2">
    <name type="scientific">Holotrichia oblita</name>
    <name type="common">Chafer beetle</name>
    <dbReference type="NCBI Taxonomy" id="644536"/>
    <lineage>
        <taxon>Eukaryota</taxon>
        <taxon>Metazoa</taxon>
        <taxon>Ecdysozoa</taxon>
        <taxon>Arthropoda</taxon>
        <taxon>Hexapoda</taxon>
        <taxon>Insecta</taxon>
        <taxon>Pterygota</taxon>
        <taxon>Neoptera</taxon>
        <taxon>Endopterygota</taxon>
        <taxon>Coleoptera</taxon>
        <taxon>Polyphaga</taxon>
        <taxon>Scarabaeiformia</taxon>
        <taxon>Scarabaeidae</taxon>
        <taxon>Melolonthinae</taxon>
        <taxon>Holotrichia</taxon>
    </lineage>
</organism>
<proteinExistence type="predicted"/>